<name>A0A419W2W4_9BACT</name>
<keyword evidence="8" id="KW-0732">Signal</keyword>
<evidence type="ECO:0000313" key="9">
    <source>
        <dbReference type="EMBL" id="RKD89827.1"/>
    </source>
</evidence>
<accession>A0A419W2W4</accession>
<dbReference type="InterPro" id="IPR003423">
    <property type="entry name" value="OMP_efflux"/>
</dbReference>
<evidence type="ECO:0000256" key="8">
    <source>
        <dbReference type="SAM" id="SignalP"/>
    </source>
</evidence>
<organism evidence="9 10">
    <name type="scientific">Mangrovibacterium diazotrophicum</name>
    <dbReference type="NCBI Taxonomy" id="1261403"/>
    <lineage>
        <taxon>Bacteria</taxon>
        <taxon>Pseudomonadati</taxon>
        <taxon>Bacteroidota</taxon>
        <taxon>Bacteroidia</taxon>
        <taxon>Marinilabiliales</taxon>
        <taxon>Prolixibacteraceae</taxon>
        <taxon>Mangrovibacterium</taxon>
    </lineage>
</organism>
<dbReference type="GO" id="GO:0015288">
    <property type="term" value="F:porin activity"/>
    <property type="evidence" value="ECO:0007669"/>
    <property type="project" value="TreeGrafter"/>
</dbReference>
<feature type="chain" id="PRO_5019508060" evidence="8">
    <location>
        <begin position="21"/>
        <end position="442"/>
    </location>
</feature>
<dbReference type="Pfam" id="PF02321">
    <property type="entry name" value="OEP"/>
    <property type="match status" value="1"/>
</dbReference>
<dbReference type="GO" id="GO:0015562">
    <property type="term" value="F:efflux transmembrane transporter activity"/>
    <property type="evidence" value="ECO:0007669"/>
    <property type="project" value="InterPro"/>
</dbReference>
<evidence type="ECO:0000256" key="7">
    <source>
        <dbReference type="ARBA" id="ARBA00023237"/>
    </source>
</evidence>
<keyword evidence="4" id="KW-1134">Transmembrane beta strand</keyword>
<evidence type="ECO:0000256" key="1">
    <source>
        <dbReference type="ARBA" id="ARBA00004442"/>
    </source>
</evidence>
<gene>
    <name evidence="9" type="ORF">BC643_0160</name>
</gene>
<sequence>MRIVLWIFAFCVIFNQPATAQETTETNIPINLQQAWQRADEYSTELRSQRIDQQIKNEHVLDIKQNWLPSVEVDASYGKLANIPVFVNGILHEAEYIPLEDHSTYDANIEAYFNIYNGKKTKLSVEKAEAQADMAEHIAQASQSEIHYEVASYYLDLLRTNEFEKIIEQNIYRNSKRLDQITQLYDNGVVLKSDLLRAQLQLSQQKVNLQKMQNNKALAGQHLNLLMGYEDAHPLQLADSIEYAVPDTAMLYADYISVALKQSPFEKMADTQISMSELEQKEIKAEKLPRIGMFGKYSYSYPQIMLYPYSTSPYLLGIAGVKISYNLSSLYHNKHKESAAALEVQQQYLAKEQTEETLRTKINEAYKRFKEDQDNIEVSKISVQQAEENYRIVNQTYFNKLALLTDLLEADTQLQQAQFDLVNNYIAARMHFYQLQKITGEL</sequence>
<keyword evidence="7" id="KW-0998">Cell outer membrane</keyword>
<evidence type="ECO:0000256" key="4">
    <source>
        <dbReference type="ARBA" id="ARBA00022452"/>
    </source>
</evidence>
<protein>
    <submittedName>
        <fullName evidence="9">Outer membrane protein TolC</fullName>
    </submittedName>
</protein>
<dbReference type="Gene3D" id="1.20.1600.10">
    <property type="entry name" value="Outer membrane efflux proteins (OEP)"/>
    <property type="match status" value="1"/>
</dbReference>
<dbReference type="OrthoDB" id="916581at2"/>
<dbReference type="RefSeq" id="WP_120271276.1">
    <property type="nucleotide sequence ID" value="NZ_RAPN01000001.1"/>
</dbReference>
<feature type="signal peptide" evidence="8">
    <location>
        <begin position="1"/>
        <end position="20"/>
    </location>
</feature>
<evidence type="ECO:0000256" key="5">
    <source>
        <dbReference type="ARBA" id="ARBA00022692"/>
    </source>
</evidence>
<dbReference type="GO" id="GO:1990281">
    <property type="term" value="C:efflux pump complex"/>
    <property type="evidence" value="ECO:0007669"/>
    <property type="project" value="TreeGrafter"/>
</dbReference>
<dbReference type="GO" id="GO:0009279">
    <property type="term" value="C:cell outer membrane"/>
    <property type="evidence" value="ECO:0007669"/>
    <property type="project" value="UniProtKB-SubCell"/>
</dbReference>
<proteinExistence type="inferred from homology"/>
<dbReference type="PANTHER" id="PTHR30026:SF20">
    <property type="entry name" value="OUTER MEMBRANE PROTEIN TOLC"/>
    <property type="match status" value="1"/>
</dbReference>
<keyword evidence="5" id="KW-0812">Transmembrane</keyword>
<dbReference type="EMBL" id="RAPN01000001">
    <property type="protein sequence ID" value="RKD89827.1"/>
    <property type="molecule type" value="Genomic_DNA"/>
</dbReference>
<dbReference type="InterPro" id="IPR051906">
    <property type="entry name" value="TolC-like"/>
</dbReference>
<evidence type="ECO:0000256" key="6">
    <source>
        <dbReference type="ARBA" id="ARBA00023136"/>
    </source>
</evidence>
<comment type="subcellular location">
    <subcellularLocation>
        <location evidence="1">Cell outer membrane</location>
    </subcellularLocation>
</comment>
<dbReference type="AlphaFoldDB" id="A0A419W2W4"/>
<dbReference type="SUPFAM" id="SSF56954">
    <property type="entry name" value="Outer membrane efflux proteins (OEP)"/>
    <property type="match status" value="1"/>
</dbReference>
<dbReference type="Proteomes" id="UP000283387">
    <property type="component" value="Unassembled WGS sequence"/>
</dbReference>
<keyword evidence="10" id="KW-1185">Reference proteome</keyword>
<evidence type="ECO:0000256" key="3">
    <source>
        <dbReference type="ARBA" id="ARBA00022448"/>
    </source>
</evidence>
<comment type="similarity">
    <text evidence="2">Belongs to the outer membrane factor (OMF) (TC 1.B.17) family.</text>
</comment>
<reference evidence="9 10" key="1">
    <citation type="submission" date="2018-09" db="EMBL/GenBank/DDBJ databases">
        <title>Genomic Encyclopedia of Archaeal and Bacterial Type Strains, Phase II (KMG-II): from individual species to whole genera.</title>
        <authorList>
            <person name="Goeker M."/>
        </authorList>
    </citation>
    <scope>NUCLEOTIDE SEQUENCE [LARGE SCALE GENOMIC DNA]</scope>
    <source>
        <strain evidence="9 10">DSM 27148</strain>
    </source>
</reference>
<dbReference type="PANTHER" id="PTHR30026">
    <property type="entry name" value="OUTER MEMBRANE PROTEIN TOLC"/>
    <property type="match status" value="1"/>
</dbReference>
<comment type="caution">
    <text evidence="9">The sequence shown here is derived from an EMBL/GenBank/DDBJ whole genome shotgun (WGS) entry which is preliminary data.</text>
</comment>
<evidence type="ECO:0000256" key="2">
    <source>
        <dbReference type="ARBA" id="ARBA00007613"/>
    </source>
</evidence>
<keyword evidence="6" id="KW-0472">Membrane</keyword>
<evidence type="ECO:0000313" key="10">
    <source>
        <dbReference type="Proteomes" id="UP000283387"/>
    </source>
</evidence>
<keyword evidence="3" id="KW-0813">Transport</keyword>